<accession>A0A9W2YFX5</accession>
<evidence type="ECO:0000256" key="7">
    <source>
        <dbReference type="SAM" id="Phobius"/>
    </source>
</evidence>
<dbReference type="Pfam" id="PF01940">
    <property type="entry name" value="DUF92"/>
    <property type="match status" value="1"/>
</dbReference>
<evidence type="ECO:0000256" key="2">
    <source>
        <dbReference type="ARBA" id="ARBA00009012"/>
    </source>
</evidence>
<evidence type="ECO:0000256" key="4">
    <source>
        <dbReference type="ARBA" id="ARBA00022692"/>
    </source>
</evidence>
<name>A0A9W2YFX5_BIOGL</name>
<organism evidence="8 9">
    <name type="scientific">Biomphalaria glabrata</name>
    <name type="common">Bloodfluke planorb</name>
    <name type="synonym">Freshwater snail</name>
    <dbReference type="NCBI Taxonomy" id="6526"/>
    <lineage>
        <taxon>Eukaryota</taxon>
        <taxon>Metazoa</taxon>
        <taxon>Spiralia</taxon>
        <taxon>Lophotrochozoa</taxon>
        <taxon>Mollusca</taxon>
        <taxon>Gastropoda</taxon>
        <taxon>Heterobranchia</taxon>
        <taxon>Euthyneura</taxon>
        <taxon>Panpulmonata</taxon>
        <taxon>Hygrophila</taxon>
        <taxon>Lymnaeoidea</taxon>
        <taxon>Planorbidae</taxon>
        <taxon>Biomphalaria</taxon>
    </lineage>
</organism>
<keyword evidence="5 7" id="KW-1133">Transmembrane helix</keyword>
<dbReference type="OMA" id="MSSFACC"/>
<protein>
    <recommendedName>
        <fullName evidence="3">Transmembrane protein 19</fullName>
    </recommendedName>
</protein>
<dbReference type="AlphaFoldDB" id="A0A9W2YFX5"/>
<feature type="transmembrane region" description="Helical" evidence="7">
    <location>
        <begin position="190"/>
        <end position="211"/>
    </location>
</feature>
<reference evidence="9" key="1">
    <citation type="submission" date="2025-08" db="UniProtKB">
        <authorList>
            <consortium name="RefSeq"/>
        </authorList>
    </citation>
    <scope>IDENTIFICATION</scope>
</reference>
<evidence type="ECO:0000256" key="1">
    <source>
        <dbReference type="ARBA" id="ARBA00004141"/>
    </source>
</evidence>
<evidence type="ECO:0000313" key="8">
    <source>
        <dbReference type="Proteomes" id="UP001165740"/>
    </source>
</evidence>
<proteinExistence type="inferred from homology"/>
<gene>
    <name evidence="9" type="primary">LOC106069461</name>
</gene>
<dbReference type="GeneID" id="106069461"/>
<comment type="similarity">
    <text evidence="2">Belongs to the TMEM19 family.</text>
</comment>
<dbReference type="Proteomes" id="UP001165740">
    <property type="component" value="Chromosome 1"/>
</dbReference>
<evidence type="ECO:0000256" key="3">
    <source>
        <dbReference type="ARBA" id="ARBA00014258"/>
    </source>
</evidence>
<feature type="transmembrane region" description="Helical" evidence="7">
    <location>
        <begin position="287"/>
        <end position="308"/>
    </location>
</feature>
<dbReference type="OrthoDB" id="30881at2759"/>
<keyword evidence="6 7" id="KW-0472">Membrane</keyword>
<dbReference type="GO" id="GO:0016020">
    <property type="term" value="C:membrane"/>
    <property type="evidence" value="ECO:0007669"/>
    <property type="project" value="UniProtKB-SubCell"/>
</dbReference>
<evidence type="ECO:0000256" key="6">
    <source>
        <dbReference type="ARBA" id="ARBA00023136"/>
    </source>
</evidence>
<feature type="transmembrane region" description="Helical" evidence="7">
    <location>
        <begin position="231"/>
        <end position="253"/>
    </location>
</feature>
<dbReference type="PANTHER" id="PTHR13353:SF5">
    <property type="entry name" value="TRANSMEMBRANE PROTEIN 19"/>
    <property type="match status" value="1"/>
</dbReference>
<dbReference type="PANTHER" id="PTHR13353">
    <property type="entry name" value="TRANSMEMBRANE PROTEIN 19"/>
    <property type="match status" value="1"/>
</dbReference>
<feature type="transmembrane region" description="Helical" evidence="7">
    <location>
        <begin position="21"/>
        <end position="39"/>
    </location>
</feature>
<evidence type="ECO:0000256" key="5">
    <source>
        <dbReference type="ARBA" id="ARBA00022989"/>
    </source>
</evidence>
<dbReference type="RefSeq" id="XP_055861726.1">
    <property type="nucleotide sequence ID" value="XM_056005751.1"/>
</dbReference>
<keyword evidence="8" id="KW-1185">Reference proteome</keyword>
<sequence>MHLYSNIGLTKNEIIISNIMASIWLWSTSILFPLCMVTYGLHKKSLNHSGAIAGIVVGFLLTISGLRFMVSLLVFFIFASKATKFKSARKRKFEAEFKEGGQRNWIQVVSNGGPAAVLAILYLLEVGSIDVPINFSKTYSASWYALSVMAALASSCGDTFSSEIGSAVGSSDPVHILKLKRVPRGTNGGVSLYGTFSSIIGGGIVGLGFYITELVIFSSDNLLDSPKQWPVVCYGALAGVIGSLIDSILGASLQYSGKHKKYGFIVEYKGPDVEDISGREILNNHSVNLLSSFITGIIIPYIAANSWFLF</sequence>
<keyword evidence="4 7" id="KW-0812">Transmembrane</keyword>
<comment type="subcellular location">
    <subcellularLocation>
        <location evidence="1">Membrane</location>
        <topology evidence="1">Multi-pass membrane protein</topology>
    </subcellularLocation>
</comment>
<feature type="transmembrane region" description="Helical" evidence="7">
    <location>
        <begin position="51"/>
        <end position="79"/>
    </location>
</feature>
<dbReference type="InterPro" id="IPR002794">
    <property type="entry name" value="DUF92_TMEM19"/>
</dbReference>
<evidence type="ECO:0000313" key="9">
    <source>
        <dbReference type="RefSeq" id="XP_055861726.1"/>
    </source>
</evidence>